<proteinExistence type="inferred from homology"/>
<organism evidence="2 3">
    <name type="scientific">Lacibacterium aquatile</name>
    <dbReference type="NCBI Taxonomy" id="1168082"/>
    <lineage>
        <taxon>Bacteria</taxon>
        <taxon>Pseudomonadati</taxon>
        <taxon>Pseudomonadota</taxon>
        <taxon>Alphaproteobacteria</taxon>
        <taxon>Rhodospirillales</taxon>
        <taxon>Rhodospirillaceae</taxon>
    </lineage>
</organism>
<dbReference type="Proteomes" id="UP001597295">
    <property type="component" value="Unassembled WGS sequence"/>
</dbReference>
<comment type="caution">
    <text evidence="2">The sequence shown here is derived from an EMBL/GenBank/DDBJ whole genome shotgun (WGS) entry which is preliminary data.</text>
</comment>
<dbReference type="InterPro" id="IPR018654">
    <property type="entry name" value="YjhX_toxin"/>
</dbReference>
<sequence length="85" mass="9519">MNVSKYEQRVLHALAQGGHIQHYKDEAGKIIEVDCVTRDGWRLDDCTLGLFKKLKRRGLIASASGLPYRITGLGLLAVRAQLDNR</sequence>
<accession>A0ABW5DV06</accession>
<evidence type="ECO:0000256" key="1">
    <source>
        <dbReference type="HAMAP-Rule" id="MF_00827"/>
    </source>
</evidence>
<keyword evidence="3" id="KW-1185">Reference proteome</keyword>
<dbReference type="EMBL" id="JBHUIP010000014">
    <property type="protein sequence ID" value="MFD2264972.1"/>
    <property type="molecule type" value="Genomic_DNA"/>
</dbReference>
<evidence type="ECO:0000313" key="2">
    <source>
        <dbReference type="EMBL" id="MFD2264972.1"/>
    </source>
</evidence>
<name>A0ABW5DV06_9PROT</name>
<gene>
    <name evidence="2" type="ORF">ACFSM5_18860</name>
</gene>
<evidence type="ECO:0000313" key="3">
    <source>
        <dbReference type="Proteomes" id="UP001597295"/>
    </source>
</evidence>
<dbReference type="RefSeq" id="WP_379878138.1">
    <property type="nucleotide sequence ID" value="NZ_JBHUIP010000014.1"/>
</dbReference>
<dbReference type="Pfam" id="PF09857">
    <property type="entry name" value="YjhX_toxin"/>
    <property type="match status" value="1"/>
</dbReference>
<dbReference type="NCBIfam" id="NF010240">
    <property type="entry name" value="PRK13687.1"/>
    <property type="match status" value="1"/>
</dbReference>
<reference evidence="3" key="1">
    <citation type="journal article" date="2019" name="Int. J. Syst. Evol. Microbiol.">
        <title>The Global Catalogue of Microorganisms (GCM) 10K type strain sequencing project: providing services to taxonomists for standard genome sequencing and annotation.</title>
        <authorList>
            <consortium name="The Broad Institute Genomics Platform"/>
            <consortium name="The Broad Institute Genome Sequencing Center for Infectious Disease"/>
            <person name="Wu L."/>
            <person name="Ma J."/>
        </authorList>
    </citation>
    <scope>NUCLEOTIDE SEQUENCE [LARGE SCALE GENOMIC DNA]</scope>
    <source>
        <strain evidence="3">CGMCC 1.19062</strain>
    </source>
</reference>
<protein>
    <recommendedName>
        <fullName evidence="1">UPF0386 protein ACFSM5_18860</fullName>
    </recommendedName>
</protein>
<dbReference type="HAMAP" id="MF_00827">
    <property type="entry name" value="UPF0386"/>
    <property type="match status" value="1"/>
</dbReference>
<comment type="similarity">
    <text evidence="1">Belongs to the UPF0386 family.</text>
</comment>